<gene>
    <name evidence="1" type="ORF">B0J13DRAFT_564439</name>
</gene>
<dbReference type="OrthoDB" id="2580323at2759"/>
<comment type="caution">
    <text evidence="1">The sequence shown here is derived from an EMBL/GenBank/DDBJ whole genome shotgun (WGS) entry which is preliminary data.</text>
</comment>
<dbReference type="AlphaFoldDB" id="A0A9P9DZ41"/>
<keyword evidence="2" id="KW-1185">Reference proteome</keyword>
<evidence type="ECO:0000313" key="2">
    <source>
        <dbReference type="Proteomes" id="UP000717696"/>
    </source>
</evidence>
<protein>
    <submittedName>
        <fullName evidence="1">Uncharacterized protein</fullName>
    </submittedName>
</protein>
<reference evidence="1" key="1">
    <citation type="journal article" date="2021" name="Nat. Commun.">
        <title>Genetic determinants of endophytism in the Arabidopsis root mycobiome.</title>
        <authorList>
            <person name="Mesny F."/>
            <person name="Miyauchi S."/>
            <person name="Thiergart T."/>
            <person name="Pickel B."/>
            <person name="Atanasova L."/>
            <person name="Karlsson M."/>
            <person name="Huettel B."/>
            <person name="Barry K.W."/>
            <person name="Haridas S."/>
            <person name="Chen C."/>
            <person name="Bauer D."/>
            <person name="Andreopoulos W."/>
            <person name="Pangilinan J."/>
            <person name="LaButti K."/>
            <person name="Riley R."/>
            <person name="Lipzen A."/>
            <person name="Clum A."/>
            <person name="Drula E."/>
            <person name="Henrissat B."/>
            <person name="Kohler A."/>
            <person name="Grigoriev I.V."/>
            <person name="Martin F.M."/>
            <person name="Hacquard S."/>
        </authorList>
    </citation>
    <scope>NUCLEOTIDE SEQUENCE</scope>
    <source>
        <strain evidence="1">MPI-CAGE-AT-0021</strain>
    </source>
</reference>
<dbReference type="EMBL" id="JAGMUU010000022">
    <property type="protein sequence ID" value="KAH7127732.1"/>
    <property type="molecule type" value="Genomic_DNA"/>
</dbReference>
<sequence>MRLPSPYILGGCALAGIVTIHLLLTRGSDATGSVGWSGLGSGSYVNSMSPKAKELFTESMDWMDTYYDSNAGYLYYFSSSTALRHETRSSSWYALGLLARNEGNDVTEGIKVITNIIAGQYKEPANEWYGNYQREPEEPKVGSSKYGTGIYGTWDPNWRGFVSTTFIVIMEEFSHLLNQTTQDLIMDSLYHAAVGDSYRFGHLGPGDNLFPSYTNPAIMRAFASGWVGRRMKESNMTRAGEMYGQEIIDLFNEHNTLAEFNSGTYTGVSLFGLTLWAKYLPEDSVMAKNGPSMVAHTWRAIAELWHPGLRNIAGPWDRAYGHDMNRYLSLMSLWLWPLIGKENTGLVDRPETMSHSADYAWGPVFAVLAEKHESLIPDEIVEGLSTFRGEHTFKTASRAPPWDHAARNVSAWLSDNITIGAESCDGVAVGGPIRSARSFNPAVIQWDTGDEISFISLFPTEKAIDIDVKPWSLTISYPYGGRDSIFTLAVGAFSKMPTVSGWQDVPGLDVKTSGNVGQDYQLNFGGSHGGSSRTLGDFEFWNFTYTMPQDFQGVPTIVIDLKLRA</sequence>
<dbReference type="PANTHER" id="PTHR40616:SF1">
    <property type="entry name" value="LINALOOL DEHYDRATASE_ISOMERASE DOMAIN-CONTAINING PROTEIN"/>
    <property type="match status" value="1"/>
</dbReference>
<dbReference type="Proteomes" id="UP000717696">
    <property type="component" value="Unassembled WGS sequence"/>
</dbReference>
<name>A0A9P9DZ41_9HYPO</name>
<accession>A0A9P9DZ41</accession>
<evidence type="ECO:0000313" key="1">
    <source>
        <dbReference type="EMBL" id="KAH7127732.1"/>
    </source>
</evidence>
<proteinExistence type="predicted"/>
<dbReference type="PANTHER" id="PTHR40616">
    <property type="entry name" value="LINALOOL DEHYDRATASE_ISOMERASE DOMAIN-CONTAINING PROTEIN"/>
    <property type="match status" value="1"/>
</dbReference>
<organism evidence="1 2">
    <name type="scientific">Dactylonectria estremocensis</name>
    <dbReference type="NCBI Taxonomy" id="1079267"/>
    <lineage>
        <taxon>Eukaryota</taxon>
        <taxon>Fungi</taxon>
        <taxon>Dikarya</taxon>
        <taxon>Ascomycota</taxon>
        <taxon>Pezizomycotina</taxon>
        <taxon>Sordariomycetes</taxon>
        <taxon>Hypocreomycetidae</taxon>
        <taxon>Hypocreales</taxon>
        <taxon>Nectriaceae</taxon>
        <taxon>Dactylonectria</taxon>
    </lineage>
</organism>